<reference evidence="1 2" key="1">
    <citation type="submission" date="2023-04" db="EMBL/GenBank/DDBJ databases">
        <title>Marinoamorphus aggregata gen. nov., sp. Nov., isolate from tissue of brittle star Ophioplocus japonicus.</title>
        <authorList>
            <person name="Kawano K."/>
            <person name="Sawayama S."/>
            <person name="Nakagawa S."/>
        </authorList>
    </citation>
    <scope>NUCLEOTIDE SEQUENCE [LARGE SCALE GENOMIC DNA]</scope>
    <source>
        <strain evidence="1 2">NKW23</strain>
    </source>
</reference>
<keyword evidence="2" id="KW-1185">Reference proteome</keyword>
<protein>
    <submittedName>
        <fullName evidence="1">Uncharacterized protein</fullName>
    </submittedName>
</protein>
<evidence type="ECO:0000313" key="1">
    <source>
        <dbReference type="EMBL" id="GMG82578.1"/>
    </source>
</evidence>
<gene>
    <name evidence="1" type="ORF">LNKW23_17910</name>
</gene>
<proteinExistence type="predicted"/>
<sequence>MKTFSAAVEAELLKDLQHIRLFCSLETSSGTLRLWTGIGQKTYASVVWEGAGDLLAFSSPRTASDLTIEPMTVTLSGVPQEHIARAITERVTRRRLTVEMVWLDGEDDATANVVGGAGLWEGYGSLYGLAAGGRLSLQAEGRLALARGGTGRVWSAEDQRHFVDADDAFFDGVAALQNKDLGAWGRTG</sequence>
<name>A0ABQ6LH03_9RHOB</name>
<accession>A0ABQ6LH03</accession>
<organism evidence="1 2">
    <name type="scientific">Paralimibaculum aggregatum</name>
    <dbReference type="NCBI Taxonomy" id="3036245"/>
    <lineage>
        <taxon>Bacteria</taxon>
        <taxon>Pseudomonadati</taxon>
        <taxon>Pseudomonadota</taxon>
        <taxon>Alphaproteobacteria</taxon>
        <taxon>Rhodobacterales</taxon>
        <taxon>Paracoccaceae</taxon>
        <taxon>Paralimibaculum</taxon>
    </lineage>
</organism>
<dbReference type="EMBL" id="BSYI01000011">
    <property type="protein sequence ID" value="GMG82578.1"/>
    <property type="molecule type" value="Genomic_DNA"/>
</dbReference>
<evidence type="ECO:0000313" key="2">
    <source>
        <dbReference type="Proteomes" id="UP001239909"/>
    </source>
</evidence>
<comment type="caution">
    <text evidence="1">The sequence shown here is derived from an EMBL/GenBank/DDBJ whole genome shotgun (WGS) entry which is preliminary data.</text>
</comment>
<dbReference type="Proteomes" id="UP001239909">
    <property type="component" value="Unassembled WGS sequence"/>
</dbReference>
<dbReference type="RefSeq" id="WP_285671363.1">
    <property type="nucleotide sequence ID" value="NZ_BSYI01000011.1"/>
</dbReference>